<evidence type="ECO:0000313" key="1">
    <source>
        <dbReference type="EMBL" id="MFC3700228.1"/>
    </source>
</evidence>
<accession>A0ABV7WQD6</accession>
<sequence length="72" mass="8051">MSIQDIATSNSQKKAILKAINDEGVALQEENGEVIINVEAYLLKYPNLSESPVMQLITDESIDMDADYWVFS</sequence>
<gene>
    <name evidence="1" type="ORF">ACFOND_01145</name>
</gene>
<dbReference type="Proteomes" id="UP001595710">
    <property type="component" value="Unassembled WGS sequence"/>
</dbReference>
<organism evidence="1 2">
    <name type="scientific">Reinekea marina</name>
    <dbReference type="NCBI Taxonomy" id="1310421"/>
    <lineage>
        <taxon>Bacteria</taxon>
        <taxon>Pseudomonadati</taxon>
        <taxon>Pseudomonadota</taxon>
        <taxon>Gammaproteobacteria</taxon>
        <taxon>Oceanospirillales</taxon>
        <taxon>Saccharospirillaceae</taxon>
        <taxon>Reinekea</taxon>
    </lineage>
</organism>
<dbReference type="EMBL" id="JBHRYN010000003">
    <property type="protein sequence ID" value="MFC3700228.1"/>
    <property type="molecule type" value="Genomic_DNA"/>
</dbReference>
<comment type="caution">
    <text evidence="1">The sequence shown here is derived from an EMBL/GenBank/DDBJ whole genome shotgun (WGS) entry which is preliminary data.</text>
</comment>
<name>A0ABV7WQD6_9GAMM</name>
<dbReference type="RefSeq" id="WP_290280954.1">
    <property type="nucleotide sequence ID" value="NZ_JAUFQI010000001.1"/>
</dbReference>
<evidence type="ECO:0000313" key="2">
    <source>
        <dbReference type="Proteomes" id="UP001595710"/>
    </source>
</evidence>
<protein>
    <submittedName>
        <fullName evidence="1">Uncharacterized protein</fullName>
    </submittedName>
</protein>
<reference evidence="2" key="1">
    <citation type="journal article" date="2019" name="Int. J. Syst. Evol. Microbiol.">
        <title>The Global Catalogue of Microorganisms (GCM) 10K type strain sequencing project: providing services to taxonomists for standard genome sequencing and annotation.</title>
        <authorList>
            <consortium name="The Broad Institute Genomics Platform"/>
            <consortium name="The Broad Institute Genome Sequencing Center for Infectious Disease"/>
            <person name="Wu L."/>
            <person name="Ma J."/>
        </authorList>
    </citation>
    <scope>NUCLEOTIDE SEQUENCE [LARGE SCALE GENOMIC DNA]</scope>
    <source>
        <strain evidence="2">CECT 8288</strain>
    </source>
</reference>
<proteinExistence type="predicted"/>
<keyword evidence="2" id="KW-1185">Reference proteome</keyword>